<comment type="caution">
    <text evidence="2">The sequence shown here is derived from an EMBL/GenBank/DDBJ whole genome shotgun (WGS) entry which is preliminary data.</text>
</comment>
<feature type="region of interest" description="Disordered" evidence="1">
    <location>
        <begin position="1"/>
        <end position="32"/>
    </location>
</feature>
<gene>
    <name evidence="2" type="ORF">F5878DRAFT_663037</name>
</gene>
<keyword evidence="3" id="KW-1185">Reference proteome</keyword>
<evidence type="ECO:0000313" key="3">
    <source>
        <dbReference type="Proteomes" id="UP001163846"/>
    </source>
</evidence>
<dbReference type="Proteomes" id="UP001163846">
    <property type="component" value="Unassembled WGS sequence"/>
</dbReference>
<proteinExistence type="predicted"/>
<name>A0AA38P4U8_9AGAR</name>
<reference evidence="2" key="1">
    <citation type="submission" date="2022-08" db="EMBL/GenBank/DDBJ databases">
        <authorList>
            <consortium name="DOE Joint Genome Institute"/>
            <person name="Min B."/>
            <person name="Riley R."/>
            <person name="Sierra-Patev S."/>
            <person name="Naranjo-Ortiz M."/>
            <person name="Looney B."/>
            <person name="Konkel Z."/>
            <person name="Slot J.C."/>
            <person name="Sakamoto Y."/>
            <person name="Steenwyk J.L."/>
            <person name="Rokas A."/>
            <person name="Carro J."/>
            <person name="Camarero S."/>
            <person name="Ferreira P."/>
            <person name="Molpeceres G."/>
            <person name="Ruiz-Duenas F.J."/>
            <person name="Serrano A."/>
            <person name="Henrissat B."/>
            <person name="Drula E."/>
            <person name="Hughes K.W."/>
            <person name="Mata J.L."/>
            <person name="Ishikawa N.K."/>
            <person name="Vargas-Isla R."/>
            <person name="Ushijima S."/>
            <person name="Smith C.A."/>
            <person name="Ahrendt S."/>
            <person name="Andreopoulos W."/>
            <person name="He G."/>
            <person name="Labutti K."/>
            <person name="Lipzen A."/>
            <person name="Ng V."/>
            <person name="Sandor L."/>
            <person name="Barry K."/>
            <person name="Martinez A.T."/>
            <person name="Xiao Y."/>
            <person name="Gibbons J.G."/>
            <person name="Terashima K."/>
            <person name="Hibbett D.S."/>
            <person name="Grigoriev I.V."/>
        </authorList>
    </citation>
    <scope>NUCLEOTIDE SEQUENCE</scope>
    <source>
        <strain evidence="2">TFB9207</strain>
    </source>
</reference>
<dbReference type="AlphaFoldDB" id="A0AA38P4U8"/>
<protein>
    <submittedName>
        <fullName evidence="2">Uncharacterized protein</fullName>
    </submittedName>
</protein>
<organism evidence="2 3">
    <name type="scientific">Lentinula raphanica</name>
    <dbReference type="NCBI Taxonomy" id="153919"/>
    <lineage>
        <taxon>Eukaryota</taxon>
        <taxon>Fungi</taxon>
        <taxon>Dikarya</taxon>
        <taxon>Basidiomycota</taxon>
        <taxon>Agaricomycotina</taxon>
        <taxon>Agaricomycetes</taxon>
        <taxon>Agaricomycetidae</taxon>
        <taxon>Agaricales</taxon>
        <taxon>Marasmiineae</taxon>
        <taxon>Omphalotaceae</taxon>
        <taxon>Lentinula</taxon>
    </lineage>
</organism>
<evidence type="ECO:0000313" key="2">
    <source>
        <dbReference type="EMBL" id="KAJ3836363.1"/>
    </source>
</evidence>
<accession>A0AA38P4U8</accession>
<dbReference type="EMBL" id="MU806326">
    <property type="protein sequence ID" value="KAJ3836363.1"/>
    <property type="molecule type" value="Genomic_DNA"/>
</dbReference>
<sequence length="254" mass="27930">MNVFPRFDSSASPDEVSTPYSSPPRSITPILYTEPDSSAYPLYDRHALREALAQSEKEDAEWQILFERLGRAPTPFKSPPPGWSYFGSYPGSSSGGSSGTGYITPKSRSVSPPKSYPYLKFQGAARESSPSRTSYYADSSVMEMDEDGPDMDVKAYSGSRISAISDDGDVSWSRGNADVYNAHANVAEEMQNFSTLKSSPVDLRVVNSKLTELVDSSTTARTRRRKLKAVVPQTSPRVTRSVAKRRLELELADS</sequence>
<feature type="region of interest" description="Disordered" evidence="1">
    <location>
        <begin position="87"/>
        <end position="112"/>
    </location>
</feature>
<evidence type="ECO:0000256" key="1">
    <source>
        <dbReference type="SAM" id="MobiDB-lite"/>
    </source>
</evidence>